<evidence type="ECO:0000313" key="2">
    <source>
        <dbReference type="EMBL" id="KAB2347345.1"/>
    </source>
</evidence>
<evidence type="ECO:0000313" key="3">
    <source>
        <dbReference type="Proteomes" id="UP000468735"/>
    </source>
</evidence>
<gene>
    <name evidence="2" type="ORF">F8566_20245</name>
</gene>
<comment type="caution">
    <text evidence="2">The sequence shown here is derived from an EMBL/GenBank/DDBJ whole genome shotgun (WGS) entry which is preliminary data.</text>
</comment>
<feature type="compositionally biased region" description="Basic and acidic residues" evidence="1">
    <location>
        <begin position="30"/>
        <end position="47"/>
    </location>
</feature>
<proteinExistence type="predicted"/>
<feature type="region of interest" description="Disordered" evidence="1">
    <location>
        <begin position="30"/>
        <end position="98"/>
    </location>
</feature>
<feature type="compositionally biased region" description="Basic residues" evidence="1">
    <location>
        <begin position="87"/>
        <end position="98"/>
    </location>
</feature>
<reference evidence="2 3" key="1">
    <citation type="submission" date="2019-09" db="EMBL/GenBank/DDBJ databases">
        <title>Actinomadura physcomitrii sp. nov., a novel actinomycete isolated from moss [Physcomitrium sphaericum (Ludw) Fuernr].</title>
        <authorList>
            <person name="Zhuang X."/>
            <person name="Liu C."/>
        </authorList>
    </citation>
    <scope>NUCLEOTIDE SEQUENCE [LARGE SCALE GENOMIC DNA]</scope>
    <source>
        <strain evidence="2 3">HMC1</strain>
    </source>
</reference>
<dbReference type="EMBL" id="WBMT01000009">
    <property type="protein sequence ID" value="KAB2347345.1"/>
    <property type="molecule type" value="Genomic_DNA"/>
</dbReference>
<dbReference type="AlphaFoldDB" id="A0A6H9YK11"/>
<dbReference type="OrthoDB" id="9983014at2"/>
<dbReference type="Proteomes" id="UP000468735">
    <property type="component" value="Unassembled WGS sequence"/>
</dbReference>
<evidence type="ECO:0000256" key="1">
    <source>
        <dbReference type="SAM" id="MobiDB-lite"/>
    </source>
</evidence>
<accession>A0A6H9YK11</accession>
<organism evidence="2 3">
    <name type="scientific">Actinomadura rudentiformis</name>
    <dbReference type="NCBI Taxonomy" id="359158"/>
    <lineage>
        <taxon>Bacteria</taxon>
        <taxon>Bacillati</taxon>
        <taxon>Actinomycetota</taxon>
        <taxon>Actinomycetes</taxon>
        <taxon>Streptosporangiales</taxon>
        <taxon>Thermomonosporaceae</taxon>
        <taxon>Actinomadura</taxon>
    </lineage>
</organism>
<dbReference type="RefSeq" id="WP_151562092.1">
    <property type="nucleotide sequence ID" value="NZ_WBMT01000009.1"/>
</dbReference>
<protein>
    <submittedName>
        <fullName evidence="2">Uncharacterized protein</fullName>
    </submittedName>
</protein>
<keyword evidence="3" id="KW-1185">Reference proteome</keyword>
<name>A0A6H9YK11_9ACTN</name>
<sequence>MTDDRPIPPPRNPTDRILTGIYDRLGELLDKFPAPAERENGTVELREPAAPAPDGGGENPPASPTAGGKGTGVTPARRSSPRPAKTTTRKRGTAAKEK</sequence>